<evidence type="ECO:0000313" key="2">
    <source>
        <dbReference type="EMBL" id="TWW00017.1"/>
    </source>
</evidence>
<keyword evidence="3" id="KW-1185">Reference proteome</keyword>
<dbReference type="Gene3D" id="3.40.710.10">
    <property type="entry name" value="DD-peptidase/beta-lactamase superfamily"/>
    <property type="match status" value="1"/>
</dbReference>
<dbReference type="InterPro" id="IPR045155">
    <property type="entry name" value="Beta-lactam_cat"/>
</dbReference>
<accession>A0A5C6LTW0</accession>
<dbReference type="Pfam" id="PF13354">
    <property type="entry name" value="Beta-lactamase2"/>
    <property type="match status" value="1"/>
</dbReference>
<dbReference type="EMBL" id="VOHS01000011">
    <property type="protein sequence ID" value="TWW00017.1"/>
    <property type="molecule type" value="Genomic_DNA"/>
</dbReference>
<keyword evidence="2" id="KW-0378">Hydrolase</keyword>
<evidence type="ECO:0000259" key="1">
    <source>
        <dbReference type="Pfam" id="PF13354"/>
    </source>
</evidence>
<sequence>MGTRHYQSKDSFLDTLLASHSAQLGPIYQHPQASGLQIIYTRIDRDAANQPHFTDYYYHVDTGRYFYPASTVKLPATALALEKLNDLAITGLDRQTPMYTDSLEGISPAVLSDSSAADGQPSIEQYIKKILLVSDNDAFNRLYEFIGQETFNKRLWENGFGNTQILHRVGVSGLSPEQNRHTNAVTFRKEGKILYQQPAAYSQLTFSPRHDSIGKAYYNKINELVNNPMDASQKNRLTLADLHEILRCIIFPEAVTKSRRFRLKEEDYSFLYHCMSAQPEESEHPSYDTTEFHHNYVKFLLFGGKPYNRPDADLRSFNKPGWAYGFLTDAAYIADFTHQIEFMLSATVYVNKDGILNDEHYQFDETGKPFLKALGQLIYEYELQRTRKHIPDLSRFRTDYTRIE</sequence>
<dbReference type="GO" id="GO:0008800">
    <property type="term" value="F:beta-lactamase activity"/>
    <property type="evidence" value="ECO:0007669"/>
    <property type="project" value="InterPro"/>
</dbReference>
<dbReference type="OrthoDB" id="1884322at2"/>
<dbReference type="GO" id="GO:0030655">
    <property type="term" value="P:beta-lactam antibiotic catabolic process"/>
    <property type="evidence" value="ECO:0007669"/>
    <property type="project" value="InterPro"/>
</dbReference>
<dbReference type="SUPFAM" id="SSF56601">
    <property type="entry name" value="beta-lactamase/transpeptidase-like"/>
    <property type="match status" value="1"/>
</dbReference>
<comment type="caution">
    <text evidence="2">The sequence shown here is derived from an EMBL/GenBank/DDBJ whole genome shotgun (WGS) entry which is preliminary data.</text>
</comment>
<dbReference type="AlphaFoldDB" id="A0A5C6LTW0"/>
<gene>
    <name evidence="2" type="ORF">FEF09_13545</name>
</gene>
<feature type="domain" description="Beta-lactamase class A catalytic" evidence="1">
    <location>
        <begin position="59"/>
        <end position="334"/>
    </location>
</feature>
<protein>
    <submittedName>
        <fullName evidence="2">Serine hydrolase</fullName>
    </submittedName>
</protein>
<evidence type="ECO:0000313" key="3">
    <source>
        <dbReference type="Proteomes" id="UP000318815"/>
    </source>
</evidence>
<proteinExistence type="predicted"/>
<dbReference type="InterPro" id="IPR012338">
    <property type="entry name" value="Beta-lactam/transpept-like"/>
</dbReference>
<dbReference type="Proteomes" id="UP000318815">
    <property type="component" value="Unassembled WGS sequence"/>
</dbReference>
<name>A0A5C6LTW0_9BACT</name>
<reference evidence="2 3" key="1">
    <citation type="submission" date="2019-08" db="EMBL/GenBank/DDBJ databases">
        <title>Whole genome sequencing of chitin degrading bacteria Chitinophaga pinensis YS16.</title>
        <authorList>
            <person name="Singh R.P."/>
            <person name="Manchanda G."/>
            <person name="Maurya I.K."/>
            <person name="Joshi N.K."/>
            <person name="Srivastava A.K."/>
        </authorList>
    </citation>
    <scope>NUCLEOTIDE SEQUENCE [LARGE SCALE GENOMIC DNA]</scope>
    <source>
        <strain evidence="2 3">YS-16</strain>
    </source>
</reference>
<organism evidence="2 3">
    <name type="scientific">Chitinophaga pinensis</name>
    <dbReference type="NCBI Taxonomy" id="79329"/>
    <lineage>
        <taxon>Bacteria</taxon>
        <taxon>Pseudomonadati</taxon>
        <taxon>Bacteroidota</taxon>
        <taxon>Chitinophagia</taxon>
        <taxon>Chitinophagales</taxon>
        <taxon>Chitinophagaceae</taxon>
        <taxon>Chitinophaga</taxon>
    </lineage>
</organism>